<gene>
    <name evidence="2" type="ORF">SAMN05421659_103168</name>
</gene>
<keyword evidence="1" id="KW-0812">Transmembrane</keyword>
<feature type="transmembrane region" description="Helical" evidence="1">
    <location>
        <begin position="50"/>
        <end position="69"/>
    </location>
</feature>
<dbReference type="EMBL" id="FOJI01000003">
    <property type="protein sequence ID" value="SEW01751.1"/>
    <property type="molecule type" value="Genomic_DNA"/>
</dbReference>
<keyword evidence="3" id="KW-1185">Reference proteome</keyword>
<keyword evidence="1" id="KW-0472">Membrane</keyword>
<feature type="transmembrane region" description="Helical" evidence="1">
    <location>
        <begin position="177"/>
        <end position="197"/>
    </location>
</feature>
<dbReference type="STRING" id="99656.SAMN05421659_103168"/>
<protein>
    <recommendedName>
        <fullName evidence="4">ABC-2 family transporter protein</fullName>
    </recommendedName>
</protein>
<feature type="transmembrane region" description="Helical" evidence="1">
    <location>
        <begin position="147"/>
        <end position="170"/>
    </location>
</feature>
<dbReference type="Proteomes" id="UP000199701">
    <property type="component" value="Unassembled WGS sequence"/>
</dbReference>
<accession>A0A1I0NKF8</accession>
<feature type="transmembrane region" description="Helical" evidence="1">
    <location>
        <begin position="12"/>
        <end position="30"/>
    </location>
</feature>
<feature type="transmembrane region" description="Helical" evidence="1">
    <location>
        <begin position="217"/>
        <end position="239"/>
    </location>
</feature>
<dbReference type="RefSeq" id="WP_092451311.1">
    <property type="nucleotide sequence ID" value="NZ_FOJI01000003.1"/>
</dbReference>
<feature type="transmembrane region" description="Helical" evidence="1">
    <location>
        <begin position="98"/>
        <end position="120"/>
    </location>
</feature>
<reference evidence="2 3" key="1">
    <citation type="submission" date="2016-10" db="EMBL/GenBank/DDBJ databases">
        <authorList>
            <person name="de Groot N.N."/>
        </authorList>
    </citation>
    <scope>NUCLEOTIDE SEQUENCE [LARGE SCALE GENOMIC DNA]</scope>
    <source>
        <strain evidence="2 3">DSM 9179</strain>
    </source>
</reference>
<proteinExistence type="predicted"/>
<evidence type="ECO:0000313" key="3">
    <source>
        <dbReference type="Proteomes" id="UP000199701"/>
    </source>
</evidence>
<name>A0A1I0NKF8_9FIRM</name>
<sequence length="253" mass="29077">MDKHYNSISKYNIKITWIVVAILGAVAFVLNIRFLSRATAVSCILDGVRINMYMANSIILFIIISFWHMHIAKDDFASLIVVRYHNRAEIWLKQCKRIAASCAMFSLYIEMIGVISGIQYSDDLLNWDKTNSYFSIVTQMTSEVKSWQVLIGSFVNVWLAMTVVIMIVIGSYWLFNTYIWGMCLLVATSFTDSWTSLPPFFLKRFIVSSKDWCSPEIVVIKIICLIVIAILIVMIGCFISRRKEFIGNNAERK</sequence>
<evidence type="ECO:0000256" key="1">
    <source>
        <dbReference type="SAM" id="Phobius"/>
    </source>
</evidence>
<evidence type="ECO:0008006" key="4">
    <source>
        <dbReference type="Google" id="ProtNLM"/>
    </source>
</evidence>
<dbReference type="AlphaFoldDB" id="A0A1I0NKF8"/>
<organism evidence="2 3">
    <name type="scientific">[Clostridium] fimetarium</name>
    <dbReference type="NCBI Taxonomy" id="99656"/>
    <lineage>
        <taxon>Bacteria</taxon>
        <taxon>Bacillati</taxon>
        <taxon>Bacillota</taxon>
        <taxon>Clostridia</taxon>
        <taxon>Lachnospirales</taxon>
        <taxon>Lachnospiraceae</taxon>
    </lineage>
</organism>
<keyword evidence="1" id="KW-1133">Transmembrane helix</keyword>
<evidence type="ECO:0000313" key="2">
    <source>
        <dbReference type="EMBL" id="SEW01751.1"/>
    </source>
</evidence>